<dbReference type="PANTHER" id="PTHR15528:SF5">
    <property type="entry name" value="PEROXISOME PROLIFERATOR-ACTIVATED RECEPTOR GAMMA COACTIVATOR-RELATED PROTEIN 1"/>
    <property type="match status" value="1"/>
</dbReference>
<feature type="compositionally biased region" description="Polar residues" evidence="13">
    <location>
        <begin position="96"/>
        <end position="105"/>
    </location>
</feature>
<evidence type="ECO:0000256" key="11">
    <source>
        <dbReference type="ARBA" id="ARBA00079467"/>
    </source>
</evidence>
<dbReference type="SUPFAM" id="SSF54928">
    <property type="entry name" value="RNA-binding domain, RBD"/>
    <property type="match status" value="1"/>
</dbReference>
<comment type="subunit">
    <text evidence="9">Interacts with CREB1 and NRF1.</text>
</comment>
<dbReference type="Ensembl" id="ENSCPRT00005022128.1">
    <property type="protein sequence ID" value="ENSCPRP00005018897.1"/>
    <property type="gene ID" value="ENSCPRG00005013227.1"/>
</dbReference>
<proteinExistence type="predicted"/>
<protein>
    <recommendedName>
        <fullName evidence="10">Peroxisome proliferator-activated receptor gamma coactivator-related protein 1</fullName>
    </recommendedName>
    <alternativeName>
        <fullName evidence="11">PGC-1-related coactivator</fullName>
    </alternativeName>
</protein>
<keyword evidence="5" id="KW-0010">Activator</keyword>
<dbReference type="Proteomes" id="UP000594220">
    <property type="component" value="Unplaced"/>
</dbReference>
<feature type="compositionally biased region" description="Low complexity" evidence="13">
    <location>
        <begin position="875"/>
        <end position="914"/>
    </location>
</feature>
<dbReference type="GO" id="GO:0003712">
    <property type="term" value="F:transcription coregulator activity"/>
    <property type="evidence" value="ECO:0007669"/>
    <property type="project" value="InterPro"/>
</dbReference>
<feature type="compositionally biased region" description="Basic and acidic residues" evidence="13">
    <location>
        <begin position="1017"/>
        <end position="1034"/>
    </location>
</feature>
<gene>
    <name evidence="15" type="primary">PPRC1</name>
</gene>
<feature type="compositionally biased region" description="Basic and acidic residues" evidence="13">
    <location>
        <begin position="469"/>
        <end position="488"/>
    </location>
</feature>
<feature type="region of interest" description="Disordered" evidence="13">
    <location>
        <begin position="1017"/>
        <end position="1050"/>
    </location>
</feature>
<feature type="region of interest" description="Disordered" evidence="13">
    <location>
        <begin position="276"/>
        <end position="659"/>
    </location>
</feature>
<dbReference type="OrthoDB" id="10047851at2759"/>
<keyword evidence="3 12" id="KW-0694">RNA-binding</keyword>
<evidence type="ECO:0000256" key="5">
    <source>
        <dbReference type="ARBA" id="ARBA00023159"/>
    </source>
</evidence>
<dbReference type="GO" id="GO:0045944">
    <property type="term" value="P:positive regulation of transcription by RNA polymerase II"/>
    <property type="evidence" value="ECO:0007669"/>
    <property type="project" value="TreeGrafter"/>
</dbReference>
<feature type="region of interest" description="Disordered" evidence="13">
    <location>
        <begin position="875"/>
        <end position="987"/>
    </location>
</feature>
<evidence type="ECO:0000256" key="8">
    <source>
        <dbReference type="ARBA" id="ARBA00058682"/>
    </source>
</evidence>
<accession>A0A7M4F3C5</accession>
<dbReference type="InterPro" id="IPR012677">
    <property type="entry name" value="Nucleotide-bd_a/b_plait_sf"/>
</dbReference>
<feature type="compositionally biased region" description="Basic and acidic residues" evidence="13">
    <location>
        <begin position="438"/>
        <end position="450"/>
    </location>
</feature>
<organism evidence="15 16">
    <name type="scientific">Crocodylus porosus</name>
    <name type="common">Saltwater crocodile</name>
    <name type="synonym">Estuarine crocodile</name>
    <dbReference type="NCBI Taxonomy" id="8502"/>
    <lineage>
        <taxon>Eukaryota</taxon>
        <taxon>Metazoa</taxon>
        <taxon>Chordata</taxon>
        <taxon>Craniata</taxon>
        <taxon>Vertebrata</taxon>
        <taxon>Euteleostomi</taxon>
        <taxon>Archelosauria</taxon>
        <taxon>Archosauria</taxon>
        <taxon>Crocodylia</taxon>
        <taxon>Longirostres</taxon>
        <taxon>Crocodylidae</taxon>
        <taxon>Crocodylus</taxon>
    </lineage>
</organism>
<feature type="domain" description="RRM" evidence="14">
    <location>
        <begin position="1389"/>
        <end position="1465"/>
    </location>
</feature>
<dbReference type="InterPro" id="IPR000504">
    <property type="entry name" value="RRM_dom"/>
</dbReference>
<evidence type="ECO:0000256" key="3">
    <source>
        <dbReference type="ARBA" id="ARBA00022884"/>
    </source>
</evidence>
<dbReference type="PANTHER" id="PTHR15528">
    <property type="entry name" value="PEROXISOME PROLIFERATOR ACTIVATED RECEPTOR GAMMA COACTIVATOR 1 PGC-1 -RELATED"/>
    <property type="match status" value="1"/>
</dbReference>
<evidence type="ECO:0000256" key="4">
    <source>
        <dbReference type="ARBA" id="ARBA00023015"/>
    </source>
</evidence>
<feature type="compositionally biased region" description="Low complexity" evidence="13">
    <location>
        <begin position="1261"/>
        <end position="1294"/>
    </location>
</feature>
<feature type="compositionally biased region" description="Basic and acidic residues" evidence="13">
    <location>
        <begin position="1365"/>
        <end position="1374"/>
    </location>
</feature>
<dbReference type="GO" id="GO:0003723">
    <property type="term" value="F:RNA binding"/>
    <property type="evidence" value="ECO:0007669"/>
    <property type="project" value="UniProtKB-UniRule"/>
</dbReference>
<reference evidence="15" key="2">
    <citation type="submission" date="2025-09" db="UniProtKB">
        <authorList>
            <consortium name="Ensembl"/>
        </authorList>
    </citation>
    <scope>IDENTIFICATION</scope>
</reference>
<feature type="compositionally biased region" description="Basic residues" evidence="13">
    <location>
        <begin position="1299"/>
        <end position="1310"/>
    </location>
</feature>
<evidence type="ECO:0000256" key="10">
    <source>
        <dbReference type="ARBA" id="ARBA00071304"/>
    </source>
</evidence>
<dbReference type="Gene3D" id="3.30.70.330">
    <property type="match status" value="1"/>
</dbReference>
<evidence type="ECO:0000256" key="13">
    <source>
        <dbReference type="SAM" id="MobiDB-lite"/>
    </source>
</evidence>
<dbReference type="GeneTree" id="ENSGT00950000183137"/>
<dbReference type="CTD" id="23082"/>
<evidence type="ECO:0000259" key="14">
    <source>
        <dbReference type="PROSITE" id="PS50102"/>
    </source>
</evidence>
<evidence type="ECO:0000256" key="9">
    <source>
        <dbReference type="ARBA" id="ARBA00063598"/>
    </source>
</evidence>
<feature type="compositionally biased region" description="Low complexity" evidence="13">
    <location>
        <begin position="810"/>
        <end position="828"/>
    </location>
</feature>
<dbReference type="FunFam" id="3.30.70.330:FF:000199">
    <property type="entry name" value="Putative peroxisome proliferator-activated receptor gamma coactivator-related protein 1"/>
    <property type="match status" value="1"/>
</dbReference>
<feature type="compositionally biased region" description="Polar residues" evidence="13">
    <location>
        <begin position="423"/>
        <end position="433"/>
    </location>
</feature>
<dbReference type="CDD" id="cd12624">
    <property type="entry name" value="RRM_PRC"/>
    <property type="match status" value="1"/>
</dbReference>
<keyword evidence="16" id="KW-1185">Reference proteome</keyword>
<dbReference type="GeneID" id="109323916"/>
<feature type="compositionally biased region" description="Basic residues" evidence="13">
    <location>
        <begin position="368"/>
        <end position="377"/>
    </location>
</feature>
<comment type="function">
    <text evidence="8">Acts as a coactivator during transcriptional activation of nuclear genes related to mitochondrial biogenesis and cell growth. Involved in the transcription coactivation of CREB and NRF1 target genes.</text>
</comment>
<evidence type="ECO:0000256" key="7">
    <source>
        <dbReference type="ARBA" id="ARBA00023242"/>
    </source>
</evidence>
<dbReference type="SMART" id="SM00360">
    <property type="entry name" value="RRM"/>
    <property type="match status" value="1"/>
</dbReference>
<feature type="region of interest" description="Disordered" evidence="13">
    <location>
        <begin position="810"/>
        <end position="854"/>
    </location>
</feature>
<dbReference type="RefSeq" id="XP_019411110.1">
    <property type="nucleotide sequence ID" value="XM_019555565.1"/>
</dbReference>
<keyword evidence="6" id="KW-0804">Transcription</keyword>
<dbReference type="InterPro" id="IPR034605">
    <property type="entry name" value="PGC-1"/>
</dbReference>
<dbReference type="PROSITE" id="PS50102">
    <property type="entry name" value="RRM"/>
    <property type="match status" value="1"/>
</dbReference>
<keyword evidence="4" id="KW-0805">Transcription regulation</keyword>
<dbReference type="Pfam" id="PF00076">
    <property type="entry name" value="RRM_1"/>
    <property type="match status" value="1"/>
</dbReference>
<comment type="subcellular location">
    <subcellularLocation>
        <location evidence="1">Nucleus</location>
    </subcellularLocation>
</comment>
<reference evidence="15" key="1">
    <citation type="submission" date="2025-08" db="UniProtKB">
        <authorList>
            <consortium name="Ensembl"/>
        </authorList>
    </citation>
    <scope>IDENTIFICATION</scope>
</reference>
<evidence type="ECO:0000256" key="6">
    <source>
        <dbReference type="ARBA" id="ARBA00023163"/>
    </source>
</evidence>
<feature type="compositionally biased region" description="Basic residues" evidence="13">
    <location>
        <begin position="455"/>
        <end position="468"/>
    </location>
</feature>
<feature type="region of interest" description="Disordered" evidence="13">
    <location>
        <begin position="1166"/>
        <end position="1374"/>
    </location>
</feature>
<evidence type="ECO:0000256" key="12">
    <source>
        <dbReference type="PROSITE-ProRule" id="PRU00176"/>
    </source>
</evidence>
<keyword evidence="2" id="KW-0597">Phosphoprotein</keyword>
<dbReference type="OMA" id="WHRAREQ"/>
<evidence type="ECO:0000256" key="2">
    <source>
        <dbReference type="ARBA" id="ARBA00022553"/>
    </source>
</evidence>
<evidence type="ECO:0000313" key="15">
    <source>
        <dbReference type="Ensembl" id="ENSCPRP00005018897.1"/>
    </source>
</evidence>
<evidence type="ECO:0000313" key="16">
    <source>
        <dbReference type="Proteomes" id="UP000594220"/>
    </source>
</evidence>
<feature type="compositionally biased region" description="Low complexity" evidence="13">
    <location>
        <begin position="1176"/>
        <end position="1191"/>
    </location>
</feature>
<dbReference type="GO" id="GO:0005654">
    <property type="term" value="C:nucleoplasm"/>
    <property type="evidence" value="ECO:0007669"/>
    <property type="project" value="Ensembl"/>
</dbReference>
<feature type="region of interest" description="Disordered" evidence="13">
    <location>
        <begin position="83"/>
        <end position="179"/>
    </location>
</feature>
<keyword evidence="7" id="KW-0539">Nucleus</keyword>
<name>A0A7M4F3C5_CROPO</name>
<feature type="compositionally biased region" description="Low complexity" evidence="13">
    <location>
        <begin position="1311"/>
        <end position="1337"/>
    </location>
</feature>
<feature type="compositionally biased region" description="Basic residues" evidence="13">
    <location>
        <begin position="1338"/>
        <end position="1364"/>
    </location>
</feature>
<sequence>MHSYWDSSVLSIIEDFGSHHENKGSLELHNELSLLTAITEILDGTDEATLSPFDTIADAELLASPREQESCALQLLGLSQAPPERDGAALEDQWGPWTQSSSSTPMVAGKAETEQSWDRALSCQEDAVVTPKRVPSQARWGQRKPLRPWAQEQPALQRSDGEEEDDEAPSPRQDGSTAMGDLQMSTLEPASAEAGAEPPVAWLGEGDVPCIISPAGGSLCDLVKSMHPYCLPAFATDLDAAPKPSNKDLLAAPAVLGIVSGGDGQSLETPVVFPLLPAGEEGTAGGEGHGAPEEPLLAEGGTQQHQAPTPALGSKATGQSAATPKETLPTAPPEAGGRDRHLQSDPRPSTEAPAGGKCQGSGWGRGRERARKSRKKKSVEALSTQVRPLGDSMASRLRSASSVPWRGSSEGQTPALPPPSRATHPSAQVSNFLAEQLEQARKDAQLDLRPSHAPPRPRGRPRGSRNRRSCPEPPREPEVDRPMVESRAEQAVPSPKEQEAAAVQCGEEIEPAQCQASASPEPAPGTEQDAAGEAPQRPTPVEPAQAENQAATCPPREARPKALSLTEYRRRMQHRAPGAGPGKEPEKQAAGKWPSIPEPPTELAEIPCLVAPPGQPLAQPAETPGTQKGSEKPAGSPPASKAPPAPALTTMAPAPPAPQLPFVPPPVTGAAPAGVMSALATPYTVYPPMPSWPCFGPPPSGFPLTLLPPPAAASPNAFRLVPGLPPTGLAWPPPAVPPPPPFGPGAPYAPMGWSPALPPPYWPSMTLPQLGPPLVFADPSSAPQSPALGCSEPAAFAALPTPPFVAAAPEAPAPAQAAPHAAADQPPAKTSRASDPRRQAQPVERPSAAPAAAAAQAAKELLAATVKDPQAAPAQATVPAAATIKDPPVATAETAEELPAAATEDPPAAAAGPVEEPPTTRELPPACPPAKPARSSPGAVPAQAHPAPRPPAGRETVCGRATGARDGAKPPAARPWRHRPLARPAQPSGCEDIVQAFISEIGIEASDLSSLLEQFEKTEAKKEESGAEGPKDKLSASSMGVEPQQDKKSLDSLQAPELANVAGLTPPATPPHQLWKPLAAVSLLAKPWPVSTVALEGAQKTTKLIEAQPLPHGKPRGKPPPAVPPASCHVGAGDHDYCFLGGTGTPELGSRWNVKHHADITIKPITSLAPRTQARPGPSLPAASAALGAPGVSRKPLDHRTSTPGRGSPPASVLLSPDTSPCRDKETRTPSAHPPRSGAKRAVRCYRVRRDSGSPPDGTWRRQASRSFSASSNGGSEASSSSSSSSSRSRSRSSSPPPKRWRRYRPRCSSRSRSSSPSSAGSCGSSRSSSSSSYSSRSRSRSTSRSRSRSRSLSPCRRHSRRRRYSYDSQDHYQRQRLLQKERAIEERRVVFIGKIPGRMTCSELRHRFSVFGDIEECTLHFRSEGDNYGFVTYRYAEEAFAAIERGHTLRRPDEQPFDLCFGGRRQFCRRNYADLDSNREDFDPAPTRSKFDSLDFDTLLKQAQRSLRT</sequence>
<dbReference type="InterPro" id="IPR035979">
    <property type="entry name" value="RBD_domain_sf"/>
</dbReference>
<evidence type="ECO:0000256" key="1">
    <source>
        <dbReference type="ARBA" id="ARBA00004123"/>
    </source>
</evidence>
<feature type="compositionally biased region" description="Basic residues" evidence="13">
    <location>
        <begin position="1238"/>
        <end position="1247"/>
    </location>
</feature>
<dbReference type="InterPro" id="IPR034834">
    <property type="entry name" value="PRC_RRM"/>
</dbReference>